<dbReference type="Proteomes" id="UP001066276">
    <property type="component" value="Chromosome 2_1"/>
</dbReference>
<accession>A0AAV7V6T9</accession>
<reference evidence="1" key="1">
    <citation type="journal article" date="2022" name="bioRxiv">
        <title>Sequencing and chromosome-scale assembly of the giantPleurodeles waltlgenome.</title>
        <authorList>
            <person name="Brown T."/>
            <person name="Elewa A."/>
            <person name="Iarovenko S."/>
            <person name="Subramanian E."/>
            <person name="Araus A.J."/>
            <person name="Petzold A."/>
            <person name="Susuki M."/>
            <person name="Suzuki K.-i.T."/>
            <person name="Hayashi T."/>
            <person name="Toyoda A."/>
            <person name="Oliveira C."/>
            <person name="Osipova E."/>
            <person name="Leigh N.D."/>
            <person name="Simon A."/>
            <person name="Yun M.H."/>
        </authorList>
    </citation>
    <scope>NUCLEOTIDE SEQUENCE</scope>
    <source>
        <strain evidence="1">20211129_DDA</strain>
        <tissue evidence="1">Liver</tissue>
    </source>
</reference>
<comment type="caution">
    <text evidence="1">The sequence shown here is derived from an EMBL/GenBank/DDBJ whole genome shotgun (WGS) entry which is preliminary data.</text>
</comment>
<keyword evidence="2" id="KW-1185">Reference proteome</keyword>
<dbReference type="AlphaFoldDB" id="A0AAV7V6T9"/>
<protein>
    <submittedName>
        <fullName evidence="1">Uncharacterized protein</fullName>
    </submittedName>
</protein>
<name>A0AAV7V6T9_PLEWA</name>
<sequence>MRGVAGPTLFLVGSQPSLWLQLSASGQEGDLLYLGLHMPPGPSPGAGRLPAADDHPLGFLNGRCADCHCNPVLLYYAMGKTDAKQKKLILDRRSKVRASEMSVAEDLQCSDGEENTPAETDIRTMFLDLKHSPTTIDTKIDLLTDRFDQLRERVDGMGDA</sequence>
<gene>
    <name evidence="1" type="ORF">NDU88_001086</name>
</gene>
<organism evidence="1 2">
    <name type="scientific">Pleurodeles waltl</name>
    <name type="common">Iberian ribbed newt</name>
    <dbReference type="NCBI Taxonomy" id="8319"/>
    <lineage>
        <taxon>Eukaryota</taxon>
        <taxon>Metazoa</taxon>
        <taxon>Chordata</taxon>
        <taxon>Craniata</taxon>
        <taxon>Vertebrata</taxon>
        <taxon>Euteleostomi</taxon>
        <taxon>Amphibia</taxon>
        <taxon>Batrachia</taxon>
        <taxon>Caudata</taxon>
        <taxon>Salamandroidea</taxon>
        <taxon>Salamandridae</taxon>
        <taxon>Pleurodelinae</taxon>
        <taxon>Pleurodeles</taxon>
    </lineage>
</organism>
<dbReference type="EMBL" id="JANPWB010000003">
    <property type="protein sequence ID" value="KAJ1197224.1"/>
    <property type="molecule type" value="Genomic_DNA"/>
</dbReference>
<proteinExistence type="predicted"/>
<evidence type="ECO:0000313" key="2">
    <source>
        <dbReference type="Proteomes" id="UP001066276"/>
    </source>
</evidence>
<evidence type="ECO:0000313" key="1">
    <source>
        <dbReference type="EMBL" id="KAJ1197224.1"/>
    </source>
</evidence>